<accession>A0A6A6E7T7</accession>
<dbReference type="EMBL" id="ML994628">
    <property type="protein sequence ID" value="KAF2187085.1"/>
    <property type="molecule type" value="Genomic_DNA"/>
</dbReference>
<proteinExistence type="predicted"/>
<name>A0A6A6E7T7_9PEZI</name>
<protein>
    <submittedName>
        <fullName evidence="1">Uncharacterized protein</fullName>
    </submittedName>
</protein>
<keyword evidence="2" id="KW-1185">Reference proteome</keyword>
<sequence length="125" mass="13533">MRPTGYPLFKSRDQTYTIVSDRGGEQLKSTTNATTLRIPTSLNLPQLRSGKPSGIRLQAGNWMRTRSVGALSGPEAASLTSGQNQTCRNKVTHLSTSTRLSSTPSSLNQAALLRSNNGLHKARDH</sequence>
<dbReference type="Proteomes" id="UP000800200">
    <property type="component" value="Unassembled WGS sequence"/>
</dbReference>
<reference evidence="1" key="1">
    <citation type="journal article" date="2020" name="Stud. Mycol.">
        <title>101 Dothideomycetes genomes: a test case for predicting lifestyles and emergence of pathogens.</title>
        <authorList>
            <person name="Haridas S."/>
            <person name="Albert R."/>
            <person name="Binder M."/>
            <person name="Bloem J."/>
            <person name="Labutti K."/>
            <person name="Salamov A."/>
            <person name="Andreopoulos B."/>
            <person name="Baker S."/>
            <person name="Barry K."/>
            <person name="Bills G."/>
            <person name="Bluhm B."/>
            <person name="Cannon C."/>
            <person name="Castanera R."/>
            <person name="Culley D."/>
            <person name="Daum C."/>
            <person name="Ezra D."/>
            <person name="Gonzalez J."/>
            <person name="Henrissat B."/>
            <person name="Kuo A."/>
            <person name="Liang C."/>
            <person name="Lipzen A."/>
            <person name="Lutzoni F."/>
            <person name="Magnuson J."/>
            <person name="Mondo S."/>
            <person name="Nolan M."/>
            <person name="Ohm R."/>
            <person name="Pangilinan J."/>
            <person name="Park H.-J."/>
            <person name="Ramirez L."/>
            <person name="Alfaro M."/>
            <person name="Sun H."/>
            <person name="Tritt A."/>
            <person name="Yoshinaga Y."/>
            <person name="Zwiers L.-H."/>
            <person name="Turgeon B."/>
            <person name="Goodwin S."/>
            <person name="Spatafora J."/>
            <person name="Crous P."/>
            <person name="Grigoriev I."/>
        </authorList>
    </citation>
    <scope>NUCLEOTIDE SEQUENCE</scope>
    <source>
        <strain evidence="1">CBS 207.26</strain>
    </source>
</reference>
<gene>
    <name evidence="1" type="ORF">K469DRAFT_123243</name>
</gene>
<evidence type="ECO:0000313" key="2">
    <source>
        <dbReference type="Proteomes" id="UP000800200"/>
    </source>
</evidence>
<evidence type="ECO:0000313" key="1">
    <source>
        <dbReference type="EMBL" id="KAF2187085.1"/>
    </source>
</evidence>
<organism evidence="1 2">
    <name type="scientific">Zopfia rhizophila CBS 207.26</name>
    <dbReference type="NCBI Taxonomy" id="1314779"/>
    <lineage>
        <taxon>Eukaryota</taxon>
        <taxon>Fungi</taxon>
        <taxon>Dikarya</taxon>
        <taxon>Ascomycota</taxon>
        <taxon>Pezizomycotina</taxon>
        <taxon>Dothideomycetes</taxon>
        <taxon>Dothideomycetes incertae sedis</taxon>
        <taxon>Zopfiaceae</taxon>
        <taxon>Zopfia</taxon>
    </lineage>
</organism>
<dbReference type="AlphaFoldDB" id="A0A6A6E7T7"/>